<comment type="caution">
    <text evidence="3">The sequence shown here is derived from an EMBL/GenBank/DDBJ whole genome shotgun (WGS) entry which is preliminary data.</text>
</comment>
<feature type="domain" description="DUF4396" evidence="2">
    <location>
        <begin position="49"/>
        <end position="190"/>
    </location>
</feature>
<dbReference type="EMBL" id="JAAXLS010000042">
    <property type="protein sequence ID" value="NKQ57789.1"/>
    <property type="molecule type" value="Genomic_DNA"/>
</dbReference>
<evidence type="ECO:0000313" key="3">
    <source>
        <dbReference type="EMBL" id="NKQ57789.1"/>
    </source>
</evidence>
<dbReference type="InterPro" id="IPR025509">
    <property type="entry name" value="DUF4396"/>
</dbReference>
<feature type="transmembrane region" description="Helical" evidence="1">
    <location>
        <begin position="161"/>
        <end position="180"/>
    </location>
</feature>
<name>A0ABX1JG18_9PSEU</name>
<reference evidence="3 4" key="1">
    <citation type="submission" date="2020-04" db="EMBL/GenBank/DDBJ databases">
        <title>Novel species.</title>
        <authorList>
            <person name="Teo W.F.A."/>
            <person name="Lipun K."/>
            <person name="Srisuk N."/>
            <person name="Duangmal K."/>
        </authorList>
    </citation>
    <scope>NUCLEOTIDE SEQUENCE [LARGE SCALE GENOMIC DNA]</scope>
    <source>
        <strain evidence="3 4">K13G38</strain>
    </source>
</reference>
<accession>A0ABX1JG18</accession>
<keyword evidence="1" id="KW-0812">Transmembrane</keyword>
<evidence type="ECO:0000256" key="1">
    <source>
        <dbReference type="SAM" id="Phobius"/>
    </source>
</evidence>
<evidence type="ECO:0000259" key="2">
    <source>
        <dbReference type="Pfam" id="PF14342"/>
    </source>
</evidence>
<dbReference type="Pfam" id="PF14342">
    <property type="entry name" value="DUF4396"/>
    <property type="match status" value="1"/>
</dbReference>
<gene>
    <name evidence="3" type="ORF">HFP15_33505</name>
</gene>
<feature type="transmembrane region" description="Helical" evidence="1">
    <location>
        <begin position="6"/>
        <end position="26"/>
    </location>
</feature>
<sequence length="193" mass="21090">MPVMEAVWPVTALYFGPAAAVGYHRWGRPKSRRWQREHGDPPDKPGYATTAVGVSHCGAGCTLGDIVSEFALFSIGATVAGEAVYASYIGDYILALALGVVFQYFAIAPMRGLSLRKGLVEAVKADFLSLTAFQVGLFGWMALTAFVFFPAPHHLHPSDAAYWFLMQIGMIVGFFTAWPVNTRLIRRGIKEAM</sequence>
<proteinExistence type="predicted"/>
<keyword evidence="1" id="KW-0472">Membrane</keyword>
<keyword evidence="4" id="KW-1185">Reference proteome</keyword>
<dbReference type="Proteomes" id="UP000715441">
    <property type="component" value="Unassembled WGS sequence"/>
</dbReference>
<organism evidence="3 4">
    <name type="scientific">Amycolatopsis acididurans</name>
    <dbReference type="NCBI Taxonomy" id="2724524"/>
    <lineage>
        <taxon>Bacteria</taxon>
        <taxon>Bacillati</taxon>
        <taxon>Actinomycetota</taxon>
        <taxon>Actinomycetes</taxon>
        <taxon>Pseudonocardiales</taxon>
        <taxon>Pseudonocardiaceae</taxon>
        <taxon>Amycolatopsis</taxon>
    </lineage>
</organism>
<feature type="transmembrane region" description="Helical" evidence="1">
    <location>
        <begin position="127"/>
        <end position="149"/>
    </location>
</feature>
<evidence type="ECO:0000313" key="4">
    <source>
        <dbReference type="Proteomes" id="UP000715441"/>
    </source>
</evidence>
<protein>
    <submittedName>
        <fullName evidence="3">DUF4396 domain-containing protein</fullName>
    </submittedName>
</protein>
<keyword evidence="1" id="KW-1133">Transmembrane helix</keyword>
<feature type="transmembrane region" description="Helical" evidence="1">
    <location>
        <begin position="85"/>
        <end position="106"/>
    </location>
</feature>